<evidence type="ECO:0000256" key="4">
    <source>
        <dbReference type="ARBA" id="ARBA00023015"/>
    </source>
</evidence>
<comment type="subcellular location">
    <subcellularLocation>
        <location evidence="1">Nucleus</location>
    </subcellularLocation>
</comment>
<dbReference type="GO" id="GO:0003677">
    <property type="term" value="F:DNA binding"/>
    <property type="evidence" value="ECO:0007669"/>
    <property type="project" value="UniProtKB-KW"/>
</dbReference>
<evidence type="ECO:0000313" key="9">
    <source>
        <dbReference type="EMBL" id="KAF4474064.1"/>
    </source>
</evidence>
<keyword evidence="10" id="KW-1185">Reference proteome</keyword>
<evidence type="ECO:0000256" key="7">
    <source>
        <dbReference type="ARBA" id="ARBA00023242"/>
    </source>
</evidence>
<feature type="domain" description="Xylanolytic transcriptional activator regulatory" evidence="8">
    <location>
        <begin position="138"/>
        <end position="211"/>
    </location>
</feature>
<protein>
    <submittedName>
        <fullName evidence="9">Putative sucrose utilization protein SUC1</fullName>
    </submittedName>
</protein>
<name>A0A7J6IE17_COLFN</name>
<evidence type="ECO:0000259" key="8">
    <source>
        <dbReference type="SMART" id="SM00906"/>
    </source>
</evidence>
<dbReference type="GO" id="GO:0005634">
    <property type="term" value="C:nucleus"/>
    <property type="evidence" value="ECO:0007669"/>
    <property type="project" value="UniProtKB-SubCell"/>
</dbReference>
<keyword evidence="7" id="KW-0539">Nucleus</keyword>
<evidence type="ECO:0000256" key="2">
    <source>
        <dbReference type="ARBA" id="ARBA00022723"/>
    </source>
</evidence>
<keyword evidence="2" id="KW-0479">Metal-binding</keyword>
<reference evidence="9 10" key="1">
    <citation type="submission" date="2012-08" db="EMBL/GenBank/DDBJ databases">
        <authorList>
            <person name="Gan P.H.P."/>
            <person name="Ikeda K."/>
            <person name="Irieda H."/>
            <person name="Narusaka M."/>
            <person name="O'Connell R.J."/>
            <person name="Narusaka Y."/>
            <person name="Takano Y."/>
            <person name="Kubo Y."/>
            <person name="Shirasu K."/>
        </authorList>
    </citation>
    <scope>NUCLEOTIDE SEQUENCE [LARGE SCALE GENOMIC DNA]</scope>
    <source>
        <strain evidence="9 10">Nara gc5</strain>
    </source>
</reference>
<dbReference type="GO" id="GO:0008270">
    <property type="term" value="F:zinc ion binding"/>
    <property type="evidence" value="ECO:0007669"/>
    <property type="project" value="InterPro"/>
</dbReference>
<dbReference type="OrthoDB" id="2740448at2759"/>
<dbReference type="CDD" id="cd12148">
    <property type="entry name" value="fungal_TF_MHR"/>
    <property type="match status" value="1"/>
</dbReference>
<evidence type="ECO:0000256" key="6">
    <source>
        <dbReference type="ARBA" id="ARBA00023163"/>
    </source>
</evidence>
<dbReference type="Pfam" id="PF04082">
    <property type="entry name" value="Fungal_trans"/>
    <property type="match status" value="1"/>
</dbReference>
<dbReference type="InParanoid" id="A0A7J6IE17"/>
<sequence>MGERFRPSPQLSTHTVGQYLDTYLTHKYPITPMIDRARIEEYIRNFAQCPGCYGVIVSCCATVASDRDVSSAPAADSPELPRQRSHCDLSEPSADFLVSEVLRSRRFCHLADNQSLTQVQTSFMLHCAHPSPRNDYAAWFYLREAITMLQTLRYHEEATYEETADLSVAREARRAFWVLFVTERAFAIQRHKTLALHSTVDLPYLDPLLGDSEILHGFLDLISLFRPFDAEFITAWNSYAERQTIKPARPPDHEQLCQLQRSLSNCLADVSAYPESQQAELFVTCGWLKTVVWQLCLSVTTLTSTDYCESMSLGYPLSIAQDIVLVLKLLPQKTFAVNRFSILEKLSQVGSSLADVLSLNTPAILRPMTLDASTDILMEIIKIAKKMLGAGC</sequence>
<evidence type="ECO:0000256" key="1">
    <source>
        <dbReference type="ARBA" id="ARBA00004123"/>
    </source>
</evidence>
<keyword evidence="4" id="KW-0805">Transcription regulation</keyword>
<evidence type="ECO:0000313" key="10">
    <source>
        <dbReference type="Proteomes" id="UP000011096"/>
    </source>
</evidence>
<keyword evidence="5" id="KW-0238">DNA-binding</keyword>
<keyword evidence="3" id="KW-0862">Zinc</keyword>
<dbReference type="GO" id="GO:0006351">
    <property type="term" value="P:DNA-templated transcription"/>
    <property type="evidence" value="ECO:0007669"/>
    <property type="project" value="InterPro"/>
</dbReference>
<reference evidence="9 10" key="2">
    <citation type="submission" date="2020-04" db="EMBL/GenBank/DDBJ databases">
        <title>Genome sequencing and assembly of multiple isolates from the Colletotrichum gloeosporioides species complex.</title>
        <authorList>
            <person name="Gan P."/>
            <person name="Shirasu K."/>
        </authorList>
    </citation>
    <scope>NUCLEOTIDE SEQUENCE [LARGE SCALE GENOMIC DNA]</scope>
    <source>
        <strain evidence="9 10">Nara gc5</strain>
    </source>
</reference>
<dbReference type="RefSeq" id="XP_066006839.1">
    <property type="nucleotide sequence ID" value="XM_066153861.1"/>
</dbReference>
<organism evidence="9 10">
    <name type="scientific">Colletotrichum fructicola (strain Nara gc5)</name>
    <name type="common">Anthracnose fungus</name>
    <name type="synonym">Colletotrichum gloeosporioides (strain Nara gc5)</name>
    <dbReference type="NCBI Taxonomy" id="1213859"/>
    <lineage>
        <taxon>Eukaryota</taxon>
        <taxon>Fungi</taxon>
        <taxon>Dikarya</taxon>
        <taxon>Ascomycota</taxon>
        <taxon>Pezizomycotina</taxon>
        <taxon>Sordariomycetes</taxon>
        <taxon>Hypocreomycetidae</taxon>
        <taxon>Glomerellales</taxon>
        <taxon>Glomerellaceae</taxon>
        <taxon>Colletotrichum</taxon>
        <taxon>Colletotrichum gloeosporioides species complex</taxon>
    </lineage>
</organism>
<evidence type="ECO:0000256" key="3">
    <source>
        <dbReference type="ARBA" id="ARBA00022833"/>
    </source>
</evidence>
<comment type="caution">
    <text evidence="9">The sequence shown here is derived from an EMBL/GenBank/DDBJ whole genome shotgun (WGS) entry which is preliminary data.</text>
</comment>
<dbReference type="GeneID" id="90980758"/>
<keyword evidence="6" id="KW-0804">Transcription</keyword>
<dbReference type="SMART" id="SM00906">
    <property type="entry name" value="Fungal_trans"/>
    <property type="match status" value="1"/>
</dbReference>
<gene>
    <name evidence="9" type="ORF">CGGC5_v017251</name>
</gene>
<proteinExistence type="predicted"/>
<dbReference type="PANTHER" id="PTHR31668:SF18">
    <property type="entry name" value="MALTOSE FERMENTATION REGULATORY PROTEIN MAL13-RELATED"/>
    <property type="match status" value="1"/>
</dbReference>
<dbReference type="Proteomes" id="UP000011096">
    <property type="component" value="Unassembled WGS sequence"/>
</dbReference>
<dbReference type="PANTHER" id="PTHR31668">
    <property type="entry name" value="GLUCOSE TRANSPORT TRANSCRIPTION REGULATOR RGT1-RELATED-RELATED"/>
    <property type="match status" value="1"/>
</dbReference>
<dbReference type="EMBL" id="ANPB02000011">
    <property type="protein sequence ID" value="KAF4474064.1"/>
    <property type="molecule type" value="Genomic_DNA"/>
</dbReference>
<dbReference type="InterPro" id="IPR050797">
    <property type="entry name" value="Carb_Metab_Trans_Reg"/>
</dbReference>
<evidence type="ECO:0000256" key="5">
    <source>
        <dbReference type="ARBA" id="ARBA00023125"/>
    </source>
</evidence>
<dbReference type="AlphaFoldDB" id="A0A7J6IE17"/>
<accession>A0A7J6IE17</accession>
<dbReference type="InterPro" id="IPR007219">
    <property type="entry name" value="XnlR_reg_dom"/>
</dbReference>